<evidence type="ECO:0000256" key="3">
    <source>
        <dbReference type="ARBA" id="ARBA00022692"/>
    </source>
</evidence>
<dbReference type="PANTHER" id="PTHR28259">
    <property type="entry name" value="FLUORIDE EXPORT PROTEIN 1-RELATED"/>
    <property type="match status" value="1"/>
</dbReference>
<comment type="similarity">
    <text evidence="7 10">Belongs to the fluoride channel Fluc/FEX (TC 1.A.43) family.</text>
</comment>
<evidence type="ECO:0000256" key="5">
    <source>
        <dbReference type="ARBA" id="ARBA00023136"/>
    </source>
</evidence>
<keyword evidence="10" id="KW-0813">Transport</keyword>
<evidence type="ECO:0000256" key="7">
    <source>
        <dbReference type="ARBA" id="ARBA00035120"/>
    </source>
</evidence>
<evidence type="ECO:0000256" key="10">
    <source>
        <dbReference type="HAMAP-Rule" id="MF_00454"/>
    </source>
</evidence>
<dbReference type="GO" id="GO:0062054">
    <property type="term" value="F:fluoride channel activity"/>
    <property type="evidence" value="ECO:0007669"/>
    <property type="project" value="UniProtKB-UniRule"/>
</dbReference>
<dbReference type="HAMAP" id="MF_00454">
    <property type="entry name" value="FluC"/>
    <property type="match status" value="1"/>
</dbReference>
<comment type="function">
    <text evidence="9 10">Fluoride-specific ion channel. Important for reducing fluoride concentration in the cell, thus reducing its toxicity.</text>
</comment>
<evidence type="ECO:0000256" key="9">
    <source>
        <dbReference type="ARBA" id="ARBA00049940"/>
    </source>
</evidence>
<dbReference type="PANTHER" id="PTHR28259:SF1">
    <property type="entry name" value="FLUORIDE EXPORT PROTEIN 1-RELATED"/>
    <property type="match status" value="1"/>
</dbReference>
<keyword evidence="5 10" id="KW-0472">Membrane</keyword>
<keyword evidence="2 10" id="KW-1003">Cell membrane</keyword>
<dbReference type="Proteomes" id="UP000339690">
    <property type="component" value="Chromosome"/>
</dbReference>
<dbReference type="AlphaFoldDB" id="A0A5Q2TJK3"/>
<dbReference type="Pfam" id="PF02537">
    <property type="entry name" value="CRCB"/>
    <property type="match status" value="1"/>
</dbReference>
<feature type="binding site" evidence="10">
    <location>
        <position position="82"/>
    </location>
    <ligand>
        <name>Na(+)</name>
        <dbReference type="ChEBI" id="CHEBI:29101"/>
        <note>structural</note>
    </ligand>
</feature>
<feature type="transmembrane region" description="Helical" evidence="10">
    <location>
        <begin position="69"/>
        <end position="89"/>
    </location>
</feature>
<dbReference type="GO" id="GO:0140114">
    <property type="term" value="P:cellular detoxification of fluoride"/>
    <property type="evidence" value="ECO:0007669"/>
    <property type="project" value="UniProtKB-UniRule"/>
</dbReference>
<feature type="transmembrane region" description="Helical" evidence="10">
    <location>
        <begin position="101"/>
        <end position="125"/>
    </location>
</feature>
<dbReference type="InterPro" id="IPR003691">
    <property type="entry name" value="FluC"/>
</dbReference>
<evidence type="ECO:0000256" key="1">
    <source>
        <dbReference type="ARBA" id="ARBA00004651"/>
    </source>
</evidence>
<keyword evidence="4 10" id="KW-1133">Transmembrane helix</keyword>
<sequence length="131" mass="14269">MSMKTKELKLFLAVGIGGVLGALPRYIVAESVSFLSFPVGTTIANLIGCFVLAYVTFQPFFKNKLPPYIFTAFTTGLLGSFTTFSTFIAESVLLLNDSIEWLILYFVIQIFGGVGSCFLGAKLAISKEKMV</sequence>
<dbReference type="GO" id="GO:0005886">
    <property type="term" value="C:plasma membrane"/>
    <property type="evidence" value="ECO:0007669"/>
    <property type="project" value="UniProtKB-SubCell"/>
</dbReference>
<evidence type="ECO:0000256" key="2">
    <source>
        <dbReference type="ARBA" id="ARBA00022475"/>
    </source>
</evidence>
<evidence type="ECO:0000256" key="6">
    <source>
        <dbReference type="ARBA" id="ARBA00023303"/>
    </source>
</evidence>
<protein>
    <recommendedName>
        <fullName evidence="10">Fluoride-specific ion channel FluC</fullName>
    </recommendedName>
</protein>
<feature type="binding site" evidence="10">
    <location>
        <position position="79"/>
    </location>
    <ligand>
        <name>Na(+)</name>
        <dbReference type="ChEBI" id="CHEBI:29101"/>
        <note>structural</note>
    </ligand>
</feature>
<comment type="catalytic activity">
    <reaction evidence="8">
        <text>fluoride(in) = fluoride(out)</text>
        <dbReference type="Rhea" id="RHEA:76159"/>
        <dbReference type="ChEBI" id="CHEBI:17051"/>
    </reaction>
    <physiologicalReaction direction="left-to-right" evidence="8">
        <dbReference type="Rhea" id="RHEA:76160"/>
    </physiologicalReaction>
</comment>
<organism evidence="11 12">
    <name type="scientific">Gracilibacillus salitolerans</name>
    <dbReference type="NCBI Taxonomy" id="2663022"/>
    <lineage>
        <taxon>Bacteria</taxon>
        <taxon>Bacillati</taxon>
        <taxon>Bacillota</taxon>
        <taxon>Bacilli</taxon>
        <taxon>Bacillales</taxon>
        <taxon>Bacillaceae</taxon>
        <taxon>Gracilibacillus</taxon>
    </lineage>
</organism>
<accession>A0A5Q2TJK3</accession>
<comment type="subcellular location">
    <subcellularLocation>
        <location evidence="1 10">Cell membrane</location>
        <topology evidence="1 10">Multi-pass membrane protein</topology>
    </subcellularLocation>
</comment>
<evidence type="ECO:0000256" key="4">
    <source>
        <dbReference type="ARBA" id="ARBA00022989"/>
    </source>
</evidence>
<keyword evidence="10" id="KW-0479">Metal-binding</keyword>
<keyword evidence="12" id="KW-1185">Reference proteome</keyword>
<dbReference type="EMBL" id="CP045915">
    <property type="protein sequence ID" value="QGH34193.1"/>
    <property type="molecule type" value="Genomic_DNA"/>
</dbReference>
<keyword evidence="10" id="KW-0406">Ion transport</keyword>
<proteinExistence type="inferred from homology"/>
<keyword evidence="3 10" id="KW-0812">Transmembrane</keyword>
<keyword evidence="10" id="KW-0915">Sodium</keyword>
<dbReference type="GO" id="GO:0046872">
    <property type="term" value="F:metal ion binding"/>
    <property type="evidence" value="ECO:0007669"/>
    <property type="project" value="UniProtKB-KW"/>
</dbReference>
<comment type="activity regulation">
    <text evidence="10">Na(+) is not transported, but it plays an essential structural role and its presence is essential for fluoride channel function.</text>
</comment>
<keyword evidence="6 10" id="KW-0407">Ion channel</keyword>
<reference evidence="11 12" key="1">
    <citation type="submission" date="2019-11" db="EMBL/GenBank/DDBJ databases">
        <title>Gracilibacillus salitolerans sp. nov., a moderate halophile isolated from a saline soil in northwest China.</title>
        <authorList>
            <person name="Gan L."/>
        </authorList>
    </citation>
    <scope>NUCLEOTIDE SEQUENCE [LARGE SCALE GENOMIC DNA]</scope>
    <source>
        <strain evidence="11 12">SCU50</strain>
    </source>
</reference>
<feature type="transmembrane region" description="Helical" evidence="10">
    <location>
        <begin position="39"/>
        <end position="57"/>
    </location>
</feature>
<name>A0A5Q2TJK3_9BACI</name>
<evidence type="ECO:0000313" key="11">
    <source>
        <dbReference type="EMBL" id="QGH34193.1"/>
    </source>
</evidence>
<evidence type="ECO:0000256" key="8">
    <source>
        <dbReference type="ARBA" id="ARBA00035585"/>
    </source>
</evidence>
<evidence type="ECO:0000313" key="12">
    <source>
        <dbReference type="Proteomes" id="UP000339690"/>
    </source>
</evidence>
<dbReference type="KEGG" id="grc:GI584_09235"/>
<gene>
    <name evidence="10" type="primary">fluC</name>
    <name evidence="10" type="synonym">crcB</name>
    <name evidence="11" type="ORF">GI584_09235</name>
</gene>